<dbReference type="EMBL" id="MJLX01000091">
    <property type="protein sequence ID" value="RLM17160.1"/>
    <property type="molecule type" value="Genomic_DNA"/>
</dbReference>
<evidence type="ECO:0000313" key="2">
    <source>
        <dbReference type="Proteomes" id="UP000285972"/>
    </source>
</evidence>
<reference evidence="1 2" key="1">
    <citation type="submission" date="2016-09" db="EMBL/GenBank/DDBJ databases">
        <authorList>
            <person name="Doonan J."/>
            <person name="Pachebat J.A."/>
            <person name="Golyshin P.N."/>
            <person name="Denman S."/>
            <person name="Mcdonald J.E."/>
        </authorList>
    </citation>
    <scope>NUCLEOTIDE SEQUENCE [LARGE SCALE GENOMIC DNA]</scope>
    <source>
        <strain evidence="1 2">FRB141</strain>
    </source>
</reference>
<comment type="caution">
    <text evidence="1">The sequence shown here is derived from an EMBL/GenBank/DDBJ whole genome shotgun (WGS) entry which is preliminary data.</text>
</comment>
<dbReference type="Pfam" id="PF17508">
    <property type="entry name" value="MccV"/>
    <property type="match status" value="1"/>
</dbReference>
<name>A0AAE8EKQ2_9GAMM</name>
<protein>
    <submittedName>
        <fullName evidence="1">Uncharacterized protein</fullName>
    </submittedName>
</protein>
<accession>A0AAE8EKQ2</accession>
<sequence length="88" mass="8961">MRELNYNDINFVPGAGDVDWVQVGRDFSVGGATVAGTAFGTGLAGPLGPAIGVLCGVGVGALYDWGSNSGVHLVHPVLLQRQVVVANI</sequence>
<proteinExistence type="predicted"/>
<dbReference type="GeneID" id="98906787"/>
<gene>
    <name evidence="1" type="ORF">BIY26_21325</name>
</gene>
<dbReference type="RefSeq" id="WP_095835466.1">
    <property type="nucleotide sequence ID" value="NZ_CP014137.1"/>
</dbReference>
<dbReference type="Proteomes" id="UP000285972">
    <property type="component" value="Unassembled WGS sequence"/>
</dbReference>
<evidence type="ECO:0000313" key="1">
    <source>
        <dbReference type="EMBL" id="RLM17160.1"/>
    </source>
</evidence>
<dbReference type="InterPro" id="IPR020280">
    <property type="entry name" value="MccV"/>
</dbReference>
<organism evidence="1 2">
    <name type="scientific">Brenneria goodwinii</name>
    <dbReference type="NCBI Taxonomy" id="1109412"/>
    <lineage>
        <taxon>Bacteria</taxon>
        <taxon>Pseudomonadati</taxon>
        <taxon>Pseudomonadota</taxon>
        <taxon>Gammaproteobacteria</taxon>
        <taxon>Enterobacterales</taxon>
        <taxon>Pectobacteriaceae</taxon>
        <taxon>Brenneria</taxon>
    </lineage>
</organism>
<dbReference type="KEGG" id="bgj:AWC36_21620"/>
<dbReference type="AlphaFoldDB" id="A0AAE8EKQ2"/>